<evidence type="ECO:0000256" key="2">
    <source>
        <dbReference type="ARBA" id="ARBA00022692"/>
    </source>
</evidence>
<evidence type="ECO:0000313" key="8">
    <source>
        <dbReference type="Proteomes" id="UP000245699"/>
    </source>
</evidence>
<dbReference type="EMBL" id="MBFT01001001">
    <property type="protein sequence ID" value="PVU85926.1"/>
    <property type="molecule type" value="Genomic_DNA"/>
</dbReference>
<keyword evidence="8" id="KW-1185">Reference proteome</keyword>
<keyword evidence="3 5" id="KW-1133">Transmembrane helix</keyword>
<proteinExistence type="predicted"/>
<keyword evidence="2 5" id="KW-0812">Transmembrane</keyword>
<gene>
    <name evidence="7" type="ORF">BB559_006743</name>
    <name evidence="6" type="ORF">BB559_006785</name>
</gene>
<evidence type="ECO:0008006" key="9">
    <source>
        <dbReference type="Google" id="ProtNLM"/>
    </source>
</evidence>
<reference evidence="6 8" key="1">
    <citation type="journal article" date="2018" name="MBio">
        <title>Comparative Genomics Reveals the Core Gene Toolbox for the Fungus-Insect Symbiosis.</title>
        <authorList>
            <person name="Wang Y."/>
            <person name="Stata M."/>
            <person name="Wang W."/>
            <person name="Stajich J.E."/>
            <person name="White M.M."/>
            <person name="Moncalvo J.M."/>
        </authorList>
    </citation>
    <scope>NUCLEOTIDE SEQUENCE [LARGE SCALE GENOMIC DNA]</scope>
    <source>
        <strain evidence="6 8">AUS-77-4</strain>
    </source>
</reference>
<dbReference type="GO" id="GO:0004364">
    <property type="term" value="F:glutathione transferase activity"/>
    <property type="evidence" value="ECO:0007669"/>
    <property type="project" value="TreeGrafter"/>
</dbReference>
<organism evidence="6 8">
    <name type="scientific">Furculomyces boomerangus</name>
    <dbReference type="NCBI Taxonomy" id="61424"/>
    <lineage>
        <taxon>Eukaryota</taxon>
        <taxon>Fungi</taxon>
        <taxon>Fungi incertae sedis</taxon>
        <taxon>Zoopagomycota</taxon>
        <taxon>Kickxellomycotina</taxon>
        <taxon>Harpellomycetes</taxon>
        <taxon>Harpellales</taxon>
        <taxon>Harpellaceae</taxon>
        <taxon>Furculomyces</taxon>
    </lineage>
</organism>
<dbReference type="GO" id="GO:0005635">
    <property type="term" value="C:nuclear envelope"/>
    <property type="evidence" value="ECO:0007669"/>
    <property type="project" value="TreeGrafter"/>
</dbReference>
<evidence type="ECO:0000313" key="6">
    <source>
        <dbReference type="EMBL" id="PVU85820.1"/>
    </source>
</evidence>
<dbReference type="AlphaFoldDB" id="A0A2T9Y0G3"/>
<dbReference type="InterPro" id="IPR001129">
    <property type="entry name" value="Membr-assoc_MAPEG"/>
</dbReference>
<comment type="caution">
    <text evidence="6">The sequence shown here is derived from an EMBL/GenBank/DDBJ whole genome shotgun (WGS) entry which is preliminary data.</text>
</comment>
<dbReference type="EMBL" id="MBFT01001025">
    <property type="protein sequence ID" value="PVU85820.1"/>
    <property type="molecule type" value="Genomic_DNA"/>
</dbReference>
<keyword evidence="4 5" id="KW-0472">Membrane</keyword>
<protein>
    <recommendedName>
        <fullName evidence="9">Microsomal glutathione S-transferase 3</fullName>
    </recommendedName>
</protein>
<dbReference type="Proteomes" id="UP000245699">
    <property type="component" value="Unassembled WGS sequence"/>
</dbReference>
<dbReference type="Pfam" id="PF01124">
    <property type="entry name" value="MAPEG"/>
    <property type="match status" value="1"/>
</dbReference>
<name>A0A2T9Y0G3_9FUNG</name>
<sequence>MITIGTGYAWNVIIAAGMGLQCTIAGINCGSVRSKFNVPHPDMGCGRFAAKLSDEDWATFNNVIRVHQNYVEQLPVAISAVLMSGLFYEKASVTLGLAYVASRIAYAYGYAKFGPKGRMVGAIGQYLSIVSMLSLCFYGSYKQLSN</sequence>
<dbReference type="OrthoDB" id="410651at2759"/>
<dbReference type="PANTHER" id="PTHR10250:SF26">
    <property type="entry name" value="GLUTATHIONE S-TRANSFERASE 3, MITOCHONDRIAL"/>
    <property type="match status" value="1"/>
</dbReference>
<evidence type="ECO:0000256" key="1">
    <source>
        <dbReference type="ARBA" id="ARBA00004141"/>
    </source>
</evidence>
<dbReference type="GO" id="GO:0016020">
    <property type="term" value="C:membrane"/>
    <property type="evidence" value="ECO:0007669"/>
    <property type="project" value="UniProtKB-SubCell"/>
</dbReference>
<dbReference type="InterPro" id="IPR050997">
    <property type="entry name" value="MAPEG"/>
</dbReference>
<dbReference type="InterPro" id="IPR023352">
    <property type="entry name" value="MAPEG-like_dom_sf"/>
</dbReference>
<dbReference type="GO" id="GO:0004602">
    <property type="term" value="F:glutathione peroxidase activity"/>
    <property type="evidence" value="ECO:0007669"/>
    <property type="project" value="TreeGrafter"/>
</dbReference>
<accession>A0A2T9Y0G3</accession>
<evidence type="ECO:0000313" key="7">
    <source>
        <dbReference type="EMBL" id="PVU85926.1"/>
    </source>
</evidence>
<dbReference type="STRING" id="61424.A0A2T9Y0G3"/>
<evidence type="ECO:0000256" key="4">
    <source>
        <dbReference type="ARBA" id="ARBA00023136"/>
    </source>
</evidence>
<evidence type="ECO:0000256" key="3">
    <source>
        <dbReference type="ARBA" id="ARBA00022989"/>
    </source>
</evidence>
<evidence type="ECO:0000256" key="5">
    <source>
        <dbReference type="SAM" id="Phobius"/>
    </source>
</evidence>
<dbReference type="SUPFAM" id="SSF161084">
    <property type="entry name" value="MAPEG domain-like"/>
    <property type="match status" value="1"/>
</dbReference>
<feature type="transmembrane region" description="Helical" evidence="5">
    <location>
        <begin position="123"/>
        <end position="141"/>
    </location>
</feature>
<comment type="subcellular location">
    <subcellularLocation>
        <location evidence="1">Membrane</location>
        <topology evidence="1">Multi-pass membrane protein</topology>
    </subcellularLocation>
</comment>
<dbReference type="GO" id="GO:0005783">
    <property type="term" value="C:endoplasmic reticulum"/>
    <property type="evidence" value="ECO:0007669"/>
    <property type="project" value="TreeGrafter"/>
</dbReference>
<dbReference type="Gene3D" id="1.20.120.550">
    <property type="entry name" value="Membrane associated eicosanoid/glutathione metabolism-like domain"/>
    <property type="match status" value="1"/>
</dbReference>
<dbReference type="PANTHER" id="PTHR10250">
    <property type="entry name" value="MICROSOMAL GLUTATHIONE S-TRANSFERASE"/>
    <property type="match status" value="1"/>
</dbReference>